<keyword evidence="3" id="KW-1185">Reference proteome</keyword>
<organism evidence="2 3">
    <name type="scientific">Streptomyces tremellae</name>
    <dbReference type="NCBI Taxonomy" id="1124239"/>
    <lineage>
        <taxon>Bacteria</taxon>
        <taxon>Bacillati</taxon>
        <taxon>Actinomycetota</taxon>
        <taxon>Actinomycetes</taxon>
        <taxon>Kitasatosporales</taxon>
        <taxon>Streptomycetaceae</taxon>
        <taxon>Streptomyces</taxon>
    </lineage>
</organism>
<feature type="region of interest" description="Disordered" evidence="1">
    <location>
        <begin position="1"/>
        <end position="35"/>
    </location>
</feature>
<gene>
    <name evidence="2" type="ORF">GCM10023082_29100</name>
</gene>
<reference evidence="3" key="1">
    <citation type="journal article" date="2019" name="Int. J. Syst. Evol. Microbiol.">
        <title>The Global Catalogue of Microorganisms (GCM) 10K type strain sequencing project: providing services to taxonomists for standard genome sequencing and annotation.</title>
        <authorList>
            <consortium name="The Broad Institute Genomics Platform"/>
            <consortium name="The Broad Institute Genome Sequencing Center for Infectious Disease"/>
            <person name="Wu L."/>
            <person name="Ma J."/>
        </authorList>
    </citation>
    <scope>NUCLEOTIDE SEQUENCE [LARGE SCALE GENOMIC DNA]</scope>
    <source>
        <strain evidence="3">JCM 30846</strain>
    </source>
</reference>
<feature type="compositionally biased region" description="Gly residues" evidence="1">
    <location>
        <begin position="20"/>
        <end position="31"/>
    </location>
</feature>
<evidence type="ECO:0000313" key="3">
    <source>
        <dbReference type="Proteomes" id="UP001499884"/>
    </source>
</evidence>
<comment type="caution">
    <text evidence="2">The sequence shown here is derived from an EMBL/GenBank/DDBJ whole genome shotgun (WGS) entry which is preliminary data.</text>
</comment>
<evidence type="ECO:0000256" key="1">
    <source>
        <dbReference type="SAM" id="MobiDB-lite"/>
    </source>
</evidence>
<feature type="compositionally biased region" description="Low complexity" evidence="1">
    <location>
        <begin position="8"/>
        <end position="19"/>
    </location>
</feature>
<accession>A0ABP7F1G5</accession>
<name>A0ABP7F1G5_9ACTN</name>
<sequence length="68" mass="6490">MTVRVNQAAGGAEAAQGRGAAPGAGRGGGRCGAPPVDADAAGRAVGYGAVSMGPSRIGHSHPRITLNP</sequence>
<dbReference type="Proteomes" id="UP001499884">
    <property type="component" value="Unassembled WGS sequence"/>
</dbReference>
<evidence type="ECO:0000313" key="2">
    <source>
        <dbReference type="EMBL" id="GAA3729477.1"/>
    </source>
</evidence>
<dbReference type="EMBL" id="BAABEP010000016">
    <property type="protein sequence ID" value="GAA3729477.1"/>
    <property type="molecule type" value="Genomic_DNA"/>
</dbReference>
<protein>
    <submittedName>
        <fullName evidence="2">Uncharacterized protein</fullName>
    </submittedName>
</protein>
<proteinExistence type="predicted"/>